<protein>
    <submittedName>
        <fullName evidence="1">Uncharacterized protein</fullName>
    </submittedName>
</protein>
<evidence type="ECO:0000313" key="2">
    <source>
        <dbReference type="Proteomes" id="UP000031443"/>
    </source>
</evidence>
<accession>M7C3D9</accession>
<gene>
    <name evidence="1" type="ORF">UY3_03846</name>
</gene>
<name>M7C3D9_CHEMY</name>
<dbReference type="AlphaFoldDB" id="M7C3D9"/>
<dbReference type="Gene3D" id="1.10.287.3160">
    <property type="match status" value="1"/>
</dbReference>
<reference evidence="2" key="1">
    <citation type="journal article" date="2013" name="Nat. Genet.">
        <title>The draft genomes of soft-shell turtle and green sea turtle yield insights into the development and evolution of the turtle-specific body plan.</title>
        <authorList>
            <person name="Wang Z."/>
            <person name="Pascual-Anaya J."/>
            <person name="Zadissa A."/>
            <person name="Li W."/>
            <person name="Niimura Y."/>
            <person name="Huang Z."/>
            <person name="Li C."/>
            <person name="White S."/>
            <person name="Xiong Z."/>
            <person name="Fang D."/>
            <person name="Wang B."/>
            <person name="Ming Y."/>
            <person name="Chen Y."/>
            <person name="Zheng Y."/>
            <person name="Kuraku S."/>
            <person name="Pignatelli M."/>
            <person name="Herrero J."/>
            <person name="Beal K."/>
            <person name="Nozawa M."/>
            <person name="Li Q."/>
            <person name="Wang J."/>
            <person name="Zhang H."/>
            <person name="Yu L."/>
            <person name="Shigenobu S."/>
            <person name="Wang J."/>
            <person name="Liu J."/>
            <person name="Flicek P."/>
            <person name="Searle S."/>
            <person name="Wang J."/>
            <person name="Kuratani S."/>
            <person name="Yin Y."/>
            <person name="Aken B."/>
            <person name="Zhang G."/>
            <person name="Irie N."/>
        </authorList>
    </citation>
    <scope>NUCLEOTIDE SEQUENCE [LARGE SCALE GENOMIC DNA]</scope>
</reference>
<dbReference type="Proteomes" id="UP000031443">
    <property type="component" value="Unassembled WGS sequence"/>
</dbReference>
<keyword evidence="2" id="KW-1185">Reference proteome</keyword>
<proteinExistence type="predicted"/>
<evidence type="ECO:0000313" key="1">
    <source>
        <dbReference type="EMBL" id="EMP38938.1"/>
    </source>
</evidence>
<organism evidence="1 2">
    <name type="scientific">Chelonia mydas</name>
    <name type="common">Green sea-turtle</name>
    <name type="synonym">Chelonia agassizi</name>
    <dbReference type="NCBI Taxonomy" id="8469"/>
    <lineage>
        <taxon>Eukaryota</taxon>
        <taxon>Metazoa</taxon>
        <taxon>Chordata</taxon>
        <taxon>Craniata</taxon>
        <taxon>Vertebrata</taxon>
        <taxon>Euteleostomi</taxon>
        <taxon>Archelosauria</taxon>
        <taxon>Testudinata</taxon>
        <taxon>Testudines</taxon>
        <taxon>Cryptodira</taxon>
        <taxon>Durocryptodira</taxon>
        <taxon>Americhelydia</taxon>
        <taxon>Chelonioidea</taxon>
        <taxon>Cheloniidae</taxon>
        <taxon>Chelonia</taxon>
    </lineage>
</organism>
<sequence length="198" mass="22888">MLKFHIANFSALLAKYTHNLFSKMSAFIENLPDDRKELQKANISEGALTARTALQASLDSADIAAQTIAISVVMCWASWFHLSRFLKKVQATVEDLLFEGQKLFAENTNVSLHTLNDSWVTLKTLDIYVPANKKKQGRFYDQRFWAAPYSQPQRQYDQQCKRRQDASKTERSLLCLNHPPPDKHFLKMWSRARDLHTL</sequence>
<dbReference type="EMBL" id="KB518139">
    <property type="protein sequence ID" value="EMP38938.1"/>
    <property type="molecule type" value="Genomic_DNA"/>
</dbReference>